<keyword evidence="5" id="KW-0067">ATP-binding</keyword>
<dbReference type="InterPro" id="IPR042222">
    <property type="entry name" value="Dynein_2_N"/>
</dbReference>
<dbReference type="InterPro" id="IPR026983">
    <property type="entry name" value="DHC"/>
</dbReference>
<evidence type="ECO:0000256" key="4">
    <source>
        <dbReference type="ARBA" id="ARBA00022741"/>
    </source>
</evidence>
<dbReference type="Proteomes" id="UP001497644">
    <property type="component" value="Chromosome 9"/>
</dbReference>
<dbReference type="GO" id="GO:0005930">
    <property type="term" value="C:axoneme"/>
    <property type="evidence" value="ECO:0007669"/>
    <property type="project" value="UniProtKB-SubCell"/>
</dbReference>
<sequence>MDIKNIENNSLRPRRRGYYSEIIMGTKTIGLLPTASRRTNLVWQIRTEHHSPIVKDIKIKKTHTYLGAAERWMTFPEDKSIAFPAETFLPKVQMEYNAGPKVLPRNVEMERRRRVYKSLKIEDALEAEGVKSHDMLPPEKICALLSYDEKYNLYSKANYLPLELFDDEEYDCRTADEWINLGIIDGVRYPLPATVFVEKIIHKERIFDRDDKTLSNLFSWFPAAITDYDNKRKLWTVLTLDALKRKFLLPRIYIRFFGEDPRKFAQRIANAVKQRQIAEISIRYHFYLDCMLVDGMSTLDEKQQDIIILSATRQGSIKCESKHLFSLMDEVVLEYRRVMCDLMWRPLIEKQPEMFNFIMWKEINDIREFDAPKTGKICTEMEDFTKTKNFFHWVVLYVVPEVHEAMQCVATECIHVSNMNLFIPNYGKSIYLSEFKSQQHQETGTVIKYLKETWVEKITQSVRLCLRDIGKGWFDLEQRRHDVYNVMKLKRFMDLIAYRMQNALRNLVEKSIALYLEMLETPALCTLNIDENFTWGDDLVNTQFKSPVNPIFNIDLTMSDKTAYYLTDLELFEEVIISLLDNSLSQCHEIKQVHPLLLLFLKFPKDLYLSSVGLLEKQVCEVRDRLRTAYRKSVISLKAYANEYQQYLGIYKLNVEKYVEDFKKADHTAVEIKDEISFHFKMKSILESTLPKDIVIGSFRVNVRPLRQFLIQKRQNCCTQLLVMFTESLRAQIDIVLSDYVQIRTRLKAAPHNIEHLFEEQDWMETIPLIVKAIDKIVQKLKHEYDILDHFWWNLSDQDFEAKWQAISFPRQIQLHIEETRERFTNEYEKFQKAQIQDEILLSERINTLVGNVSNVALQTDINRILEMAVEVKRIWKMIKDCQESSLLLNERQKLFSMSVVPFEQLSKLMREFEPYQILWITASDWLKWQEVWMENPLINVDANQIESMVADMHKAMSRCVKVFQENPKIAAIALTIRDQIEAFKPYIGIIQALRDPGMKTRHFEELTKQIGIQMELTPILTFKSLLFLGVMKYEDTVKTVAEAAAKEYLIESAMDKMITEWKTITMDILPYKNTGTYIIKISDEITTLLDDDILNTQHLSFSPFKAAFESQIDEWEAKLRLIQEVIALWTEVQKQWMYLEPIFSSEDINRQLPVESKKFNTMERNWRRIMKNAYDCPYIIITCADKILLESLKECLLILETVQKSLSDYLETKRMIFPRFFFLSDDELLEIIIQSKHVQAIQPYLKKCFENMNELRFEHDLRITRMYSAEYEEVALRPSIYPEGNVENWLGQVEDTMRNTLRELISEALEMVETTSRKQWMYMWPGQVVLCGSQTYWTAHVEEGIRNNTLSDYHSLMLSHLEILLKLIRGPQIEIQRLMLEAVITIEVHAKDVLYKLIQQKITQVNDFEWISQLRYYWIDNKDLKVRAVNAEFPYEYEYLGNNGRLVITPLTDRCYLTLTGALHLKFGGAPAGPAGTGKTETTKDLAKAFAIQCVVFNCSDQLNFRSMGKFFKGLASAGAWACFDEFNRIDIEVLSVVAQQIMTIQKAQHVGASVFLFEGVELTLKPSCAVFITMNPGYAGRTELPDNLKALFRPVAMMVPNYALIAEISLFSYGFMDAKNLARKITTTFKLSSEQLSTQDHYDFGMRAVKTVIAVAGNLKREQKDLEEDQICFRALKDVNVPKFLKDDLKLFNGIVSDLFPGLIEKPVDYGILEADIRKSIRQMGLEAVNDFVRKVIQLYETTLVHSGLMLIGPTGSGKTKIIYLTYT</sequence>
<evidence type="ECO:0000256" key="2">
    <source>
        <dbReference type="ARBA" id="ARBA00022490"/>
    </source>
</evidence>
<evidence type="ECO:0000256" key="3">
    <source>
        <dbReference type="ARBA" id="ARBA00022701"/>
    </source>
</evidence>
<dbReference type="GO" id="GO:0045505">
    <property type="term" value="F:dynein intermediate chain binding"/>
    <property type="evidence" value="ECO:0007669"/>
    <property type="project" value="InterPro"/>
</dbReference>
<dbReference type="GO" id="GO:0005874">
    <property type="term" value="C:microtubule"/>
    <property type="evidence" value="ECO:0007669"/>
    <property type="project" value="UniProtKB-KW"/>
</dbReference>
<dbReference type="InterPro" id="IPR042228">
    <property type="entry name" value="Dynein_linker_3"/>
</dbReference>
<dbReference type="PANTHER" id="PTHR22878:SF73">
    <property type="entry name" value="DYNEIN AXONEMAL HEAVY CHAIN 1"/>
    <property type="match status" value="1"/>
</dbReference>
<evidence type="ECO:0000259" key="13">
    <source>
        <dbReference type="Pfam" id="PF12774"/>
    </source>
</evidence>
<keyword evidence="4" id="KW-0547">Nucleotide-binding</keyword>
<keyword evidence="2" id="KW-0963">Cytoplasm</keyword>
<dbReference type="SUPFAM" id="SSF52540">
    <property type="entry name" value="P-loop containing nucleoside triphosphate hydrolases"/>
    <property type="match status" value="2"/>
</dbReference>
<comment type="subcellular location">
    <subcellularLocation>
        <location evidence="1">Cytoplasm</location>
        <location evidence="1">Cytoskeleton</location>
        <location evidence="1">Cilium axoneme</location>
    </subcellularLocation>
</comment>
<evidence type="ECO:0000256" key="8">
    <source>
        <dbReference type="ARBA" id="ARBA00023069"/>
    </source>
</evidence>
<evidence type="ECO:0000256" key="1">
    <source>
        <dbReference type="ARBA" id="ARBA00004430"/>
    </source>
</evidence>
<dbReference type="Pfam" id="PF12774">
    <property type="entry name" value="AAA_6"/>
    <property type="match status" value="1"/>
</dbReference>
<keyword evidence="9" id="KW-0505">Motor protein</keyword>
<dbReference type="FunFam" id="3.20.180.20:FF:000003">
    <property type="entry name" value="Dynein heavy chain 12, axonemal"/>
    <property type="match status" value="1"/>
</dbReference>
<feature type="domain" description="Dynein heavy chain linker" evidence="12">
    <location>
        <begin position="906"/>
        <end position="1309"/>
    </location>
</feature>
<dbReference type="FunFam" id="3.40.50.300:FF:000044">
    <property type="entry name" value="Dynein heavy chain 5, axonemal"/>
    <property type="match status" value="1"/>
</dbReference>
<proteinExistence type="predicted"/>
<dbReference type="Gene3D" id="1.20.140.100">
    <property type="entry name" value="Dynein heavy chain, N-terminal domain 2"/>
    <property type="match status" value="1"/>
</dbReference>
<accession>A0AAV2PDH2</accession>
<dbReference type="GO" id="GO:0051959">
    <property type="term" value="F:dynein light intermediate chain binding"/>
    <property type="evidence" value="ECO:0007669"/>
    <property type="project" value="InterPro"/>
</dbReference>
<dbReference type="Gene3D" id="1.10.287.2620">
    <property type="match status" value="1"/>
</dbReference>
<evidence type="ECO:0000256" key="11">
    <source>
        <dbReference type="ARBA" id="ARBA00023273"/>
    </source>
</evidence>
<dbReference type="FunFam" id="1.10.8.710:FF:000004">
    <property type="entry name" value="Dynein axonemal heavy chain 6"/>
    <property type="match status" value="1"/>
</dbReference>
<dbReference type="InterPro" id="IPR035699">
    <property type="entry name" value="AAA_6"/>
</dbReference>
<evidence type="ECO:0000256" key="10">
    <source>
        <dbReference type="ARBA" id="ARBA00023212"/>
    </source>
</evidence>
<keyword evidence="7" id="KW-0175">Coiled coil</keyword>
<evidence type="ECO:0000256" key="9">
    <source>
        <dbReference type="ARBA" id="ARBA00023175"/>
    </source>
</evidence>
<evidence type="ECO:0000256" key="7">
    <source>
        <dbReference type="ARBA" id="ARBA00023054"/>
    </source>
</evidence>
<dbReference type="InterPro" id="IPR027417">
    <property type="entry name" value="P-loop_NTPase"/>
</dbReference>
<evidence type="ECO:0008006" key="16">
    <source>
        <dbReference type="Google" id="ProtNLM"/>
    </source>
</evidence>
<dbReference type="Gene3D" id="1.20.58.1120">
    <property type="match status" value="1"/>
</dbReference>
<dbReference type="InterPro" id="IPR013602">
    <property type="entry name" value="Dynein_heavy_linker"/>
</dbReference>
<dbReference type="FunFam" id="1.20.58.1120:FF:000001">
    <property type="entry name" value="dynein heavy chain 2, axonemal"/>
    <property type="match status" value="1"/>
</dbReference>
<keyword evidence="8" id="KW-0969">Cilium</keyword>
<dbReference type="Gene3D" id="3.20.180.20">
    <property type="entry name" value="Dynein heavy chain, N-terminal domain 2"/>
    <property type="match status" value="1"/>
</dbReference>
<dbReference type="Gene3D" id="1.10.8.710">
    <property type="match status" value="1"/>
</dbReference>
<keyword evidence="10" id="KW-0206">Cytoskeleton</keyword>
<dbReference type="GO" id="GO:0005524">
    <property type="term" value="F:ATP binding"/>
    <property type="evidence" value="ECO:0007669"/>
    <property type="project" value="UniProtKB-KW"/>
</dbReference>
<evidence type="ECO:0000313" key="14">
    <source>
        <dbReference type="EMBL" id="CAL1689861.1"/>
    </source>
</evidence>
<protein>
    <recommendedName>
        <fullName evidence="16">Dynein heavy chain 1, axonemal</fullName>
    </recommendedName>
</protein>
<dbReference type="GO" id="GO:0030286">
    <property type="term" value="C:dynein complex"/>
    <property type="evidence" value="ECO:0007669"/>
    <property type="project" value="UniProtKB-KW"/>
</dbReference>
<keyword evidence="6" id="KW-0243">Dynein</keyword>
<evidence type="ECO:0000259" key="12">
    <source>
        <dbReference type="Pfam" id="PF08393"/>
    </source>
</evidence>
<dbReference type="PANTHER" id="PTHR22878">
    <property type="entry name" value="DYNEIN HEAVY CHAIN 6, AXONEMAL-LIKE-RELATED"/>
    <property type="match status" value="1"/>
</dbReference>
<dbReference type="FunFam" id="1.20.140.100:FF:000004">
    <property type="entry name" value="Dynein axonemal heavy chain 6"/>
    <property type="match status" value="1"/>
</dbReference>
<keyword evidence="11" id="KW-0966">Cell projection</keyword>
<evidence type="ECO:0000256" key="5">
    <source>
        <dbReference type="ARBA" id="ARBA00022840"/>
    </source>
</evidence>
<dbReference type="Gene3D" id="3.40.50.300">
    <property type="entry name" value="P-loop containing nucleotide triphosphate hydrolases"/>
    <property type="match status" value="2"/>
</dbReference>
<evidence type="ECO:0000313" key="15">
    <source>
        <dbReference type="Proteomes" id="UP001497644"/>
    </source>
</evidence>
<reference evidence="14" key="1">
    <citation type="submission" date="2024-04" db="EMBL/GenBank/DDBJ databases">
        <authorList>
            <consortium name="Molecular Ecology Group"/>
        </authorList>
    </citation>
    <scope>NUCLEOTIDE SEQUENCE</scope>
</reference>
<gene>
    <name evidence="14" type="ORF">LPLAT_LOCUS14694</name>
</gene>
<feature type="domain" description="Dynein heavy chain hydrolytic ATP-binding dynein motor region" evidence="13">
    <location>
        <begin position="1436"/>
        <end position="1762"/>
    </location>
</feature>
<name>A0AAV2PDH2_9HYME</name>
<dbReference type="Pfam" id="PF08393">
    <property type="entry name" value="DHC_N2"/>
    <property type="match status" value="1"/>
</dbReference>
<dbReference type="EMBL" id="OZ034832">
    <property type="protein sequence ID" value="CAL1689861.1"/>
    <property type="molecule type" value="Genomic_DNA"/>
</dbReference>
<dbReference type="GO" id="GO:0007018">
    <property type="term" value="P:microtubule-based movement"/>
    <property type="evidence" value="ECO:0007669"/>
    <property type="project" value="InterPro"/>
</dbReference>
<dbReference type="InterPro" id="IPR043157">
    <property type="entry name" value="Dynein_AAA1S"/>
</dbReference>
<keyword evidence="3" id="KW-0493">Microtubule</keyword>
<keyword evidence="15" id="KW-1185">Reference proteome</keyword>
<organism evidence="14 15">
    <name type="scientific">Lasius platythorax</name>
    <dbReference type="NCBI Taxonomy" id="488582"/>
    <lineage>
        <taxon>Eukaryota</taxon>
        <taxon>Metazoa</taxon>
        <taxon>Ecdysozoa</taxon>
        <taxon>Arthropoda</taxon>
        <taxon>Hexapoda</taxon>
        <taxon>Insecta</taxon>
        <taxon>Pterygota</taxon>
        <taxon>Neoptera</taxon>
        <taxon>Endopterygota</taxon>
        <taxon>Hymenoptera</taxon>
        <taxon>Apocrita</taxon>
        <taxon>Aculeata</taxon>
        <taxon>Formicoidea</taxon>
        <taxon>Formicidae</taxon>
        <taxon>Formicinae</taxon>
        <taxon>Lasius</taxon>
        <taxon>Lasius</taxon>
    </lineage>
</organism>
<evidence type="ECO:0000256" key="6">
    <source>
        <dbReference type="ARBA" id="ARBA00023017"/>
    </source>
</evidence>